<dbReference type="Proteomes" id="UP000504604">
    <property type="component" value="Linkage group LG15"/>
</dbReference>
<dbReference type="OrthoDB" id="693960at2759"/>
<evidence type="ECO:0000256" key="3">
    <source>
        <dbReference type="ARBA" id="ARBA00023125"/>
    </source>
</evidence>
<keyword evidence="7" id="KW-1185">Reference proteome</keyword>
<sequence length="183" mass="21620">MKTAPQFQDFPNPNPNFEDQFAYTTTHHHHDQLNGSKYFRDIFNYLMSDEDLEELTSDLHSRTASENIADLFDQFSSSAPFVDHNIKRRRKVKIYKAHEEFRLAFRTRSDLEVMDDGFKWRKYGKKKVKSSPNPRNYYKCTSEGCSVKKRVERDREDSSYVITTYEGVHNHETPSLNIHISSL</sequence>
<dbReference type="PANTHER" id="PTHR31221:SF377">
    <property type="entry name" value="WRKY TRANSCRIPTION FACTOR 51-RELATED"/>
    <property type="match status" value="1"/>
</dbReference>
<dbReference type="PANTHER" id="PTHR31221">
    <property type="entry name" value="WRKY TRANSCRIPTION FACTOR PROTEIN 1-RELATED"/>
    <property type="match status" value="1"/>
</dbReference>
<dbReference type="GO" id="GO:0003700">
    <property type="term" value="F:DNA-binding transcription factor activity"/>
    <property type="evidence" value="ECO:0007669"/>
    <property type="project" value="InterPro"/>
</dbReference>
<dbReference type="InterPro" id="IPR003657">
    <property type="entry name" value="WRKY_dom"/>
</dbReference>
<evidence type="ECO:0000313" key="7">
    <source>
        <dbReference type="Proteomes" id="UP000504604"/>
    </source>
</evidence>
<dbReference type="Gene3D" id="2.20.25.80">
    <property type="entry name" value="WRKY domain"/>
    <property type="match status" value="1"/>
</dbReference>
<dbReference type="SUPFAM" id="SSF118290">
    <property type="entry name" value="WRKY DNA-binding domain"/>
    <property type="match status" value="1"/>
</dbReference>
<dbReference type="InterPro" id="IPR036576">
    <property type="entry name" value="WRKY_dom_sf"/>
</dbReference>
<dbReference type="KEGG" id="sind:110013162"/>
<evidence type="ECO:0000256" key="2">
    <source>
        <dbReference type="ARBA" id="ARBA00023015"/>
    </source>
</evidence>
<reference evidence="8" key="1">
    <citation type="submission" date="2025-08" db="UniProtKB">
        <authorList>
            <consortium name="RefSeq"/>
        </authorList>
    </citation>
    <scope>IDENTIFICATION</scope>
</reference>
<dbReference type="SMART" id="SM00774">
    <property type="entry name" value="WRKY"/>
    <property type="match status" value="1"/>
</dbReference>
<evidence type="ECO:0000256" key="5">
    <source>
        <dbReference type="ARBA" id="ARBA00023242"/>
    </source>
</evidence>
<evidence type="ECO:0000313" key="8">
    <source>
        <dbReference type="RefSeq" id="XP_020554654.1"/>
    </source>
</evidence>
<feature type="domain" description="WRKY" evidence="6">
    <location>
        <begin position="109"/>
        <end position="174"/>
    </location>
</feature>
<dbReference type="GeneID" id="110013162"/>
<dbReference type="AlphaFoldDB" id="A0A8M8VEL9"/>
<dbReference type="PROSITE" id="PS50811">
    <property type="entry name" value="WRKY"/>
    <property type="match status" value="1"/>
</dbReference>
<dbReference type="GO" id="GO:0005634">
    <property type="term" value="C:nucleus"/>
    <property type="evidence" value="ECO:0007669"/>
    <property type="project" value="UniProtKB-SubCell"/>
</dbReference>
<dbReference type="Pfam" id="PF03106">
    <property type="entry name" value="WRKY"/>
    <property type="match status" value="1"/>
</dbReference>
<gene>
    <name evidence="8" type="primary">LOC110013162</name>
</gene>
<keyword evidence="3" id="KW-0238">DNA-binding</keyword>
<name>A0A8M8VEL9_SESIN</name>
<dbReference type="RefSeq" id="XP_020554654.1">
    <property type="nucleotide sequence ID" value="XM_020698995.1"/>
</dbReference>
<evidence type="ECO:0000256" key="1">
    <source>
        <dbReference type="ARBA" id="ARBA00004123"/>
    </source>
</evidence>
<comment type="subcellular location">
    <subcellularLocation>
        <location evidence="1">Nucleus</location>
    </subcellularLocation>
</comment>
<keyword evidence="5" id="KW-0539">Nucleus</keyword>
<evidence type="ECO:0000259" key="6">
    <source>
        <dbReference type="PROSITE" id="PS50811"/>
    </source>
</evidence>
<dbReference type="GO" id="GO:0043565">
    <property type="term" value="F:sequence-specific DNA binding"/>
    <property type="evidence" value="ECO:0007669"/>
    <property type="project" value="InterPro"/>
</dbReference>
<keyword evidence="4" id="KW-0804">Transcription</keyword>
<protein>
    <submittedName>
        <fullName evidence="8">Probable WRKY transcription factor 51</fullName>
    </submittedName>
</protein>
<dbReference type="FunFam" id="2.20.25.80:FF:000003">
    <property type="entry name" value="WRKY transcription factor 57"/>
    <property type="match status" value="1"/>
</dbReference>
<accession>A0A8M8VEL9</accession>
<keyword evidence="2" id="KW-0805">Transcription regulation</keyword>
<proteinExistence type="predicted"/>
<organism evidence="7 8">
    <name type="scientific">Sesamum indicum</name>
    <name type="common">Oriental sesame</name>
    <name type="synonym">Sesamum orientale</name>
    <dbReference type="NCBI Taxonomy" id="4182"/>
    <lineage>
        <taxon>Eukaryota</taxon>
        <taxon>Viridiplantae</taxon>
        <taxon>Streptophyta</taxon>
        <taxon>Embryophyta</taxon>
        <taxon>Tracheophyta</taxon>
        <taxon>Spermatophyta</taxon>
        <taxon>Magnoliopsida</taxon>
        <taxon>eudicotyledons</taxon>
        <taxon>Gunneridae</taxon>
        <taxon>Pentapetalae</taxon>
        <taxon>asterids</taxon>
        <taxon>lamiids</taxon>
        <taxon>Lamiales</taxon>
        <taxon>Pedaliaceae</taxon>
        <taxon>Sesamum</taxon>
    </lineage>
</organism>
<evidence type="ECO:0000256" key="4">
    <source>
        <dbReference type="ARBA" id="ARBA00023163"/>
    </source>
</evidence>
<dbReference type="InterPro" id="IPR044810">
    <property type="entry name" value="WRKY_plant"/>
</dbReference>